<reference evidence="3" key="1">
    <citation type="submission" date="2024-02" db="UniProtKB">
        <authorList>
            <consortium name="WormBaseParasite"/>
        </authorList>
    </citation>
    <scope>IDENTIFICATION</scope>
</reference>
<feature type="transmembrane region" description="Helical" evidence="1">
    <location>
        <begin position="129"/>
        <end position="151"/>
    </location>
</feature>
<dbReference type="Proteomes" id="UP000887575">
    <property type="component" value="Unassembled WGS sequence"/>
</dbReference>
<keyword evidence="1" id="KW-0472">Membrane</keyword>
<evidence type="ECO:0000313" key="3">
    <source>
        <dbReference type="WBParaSite" id="MBELARI_LOCUS7957"/>
    </source>
</evidence>
<feature type="transmembrane region" description="Helical" evidence="1">
    <location>
        <begin position="50"/>
        <end position="70"/>
    </location>
</feature>
<evidence type="ECO:0000313" key="2">
    <source>
        <dbReference type="Proteomes" id="UP000887575"/>
    </source>
</evidence>
<protein>
    <submittedName>
        <fullName evidence="3">MARVEL domain-containing protein</fullName>
    </submittedName>
</protein>
<dbReference type="PANTHER" id="PTHR33444:SF7">
    <property type="entry name" value="TRANSMEMBRANE PROTEIN 272"/>
    <property type="match status" value="1"/>
</dbReference>
<evidence type="ECO:0000256" key="1">
    <source>
        <dbReference type="SAM" id="Phobius"/>
    </source>
</evidence>
<proteinExistence type="predicted"/>
<feature type="transmembrane region" description="Helical" evidence="1">
    <location>
        <begin position="82"/>
        <end position="109"/>
    </location>
</feature>
<keyword evidence="2" id="KW-1185">Reference proteome</keyword>
<keyword evidence="1" id="KW-1133">Transmembrane helix</keyword>
<name>A0AAF3FQN3_9BILA</name>
<organism evidence="2 3">
    <name type="scientific">Mesorhabditis belari</name>
    <dbReference type="NCBI Taxonomy" id="2138241"/>
    <lineage>
        <taxon>Eukaryota</taxon>
        <taxon>Metazoa</taxon>
        <taxon>Ecdysozoa</taxon>
        <taxon>Nematoda</taxon>
        <taxon>Chromadorea</taxon>
        <taxon>Rhabditida</taxon>
        <taxon>Rhabditina</taxon>
        <taxon>Rhabditomorpha</taxon>
        <taxon>Rhabditoidea</taxon>
        <taxon>Rhabditidae</taxon>
        <taxon>Mesorhabditinae</taxon>
        <taxon>Mesorhabditis</taxon>
    </lineage>
</organism>
<keyword evidence="1" id="KW-0812">Transmembrane</keyword>
<accession>A0AAF3FQN3</accession>
<feature type="transmembrane region" description="Helical" evidence="1">
    <location>
        <begin position="12"/>
        <end position="38"/>
    </location>
</feature>
<dbReference type="WBParaSite" id="MBELARI_LOCUS7957">
    <property type="protein sequence ID" value="MBELARI_LOCUS7957"/>
    <property type="gene ID" value="MBELARI_LOCUS7957"/>
</dbReference>
<dbReference type="PANTHER" id="PTHR33444">
    <property type="entry name" value="SI:DKEY-19B23.12-RELATED"/>
    <property type="match status" value="1"/>
</dbReference>
<sequence>MTDYQPVNRSPAGLIQFVMLSALGLLAFITIIIALIHANECPIERMPKWLLIYGIIYLIVMMTGLTLLAFEQKSKLYSPALVIDWLAKVIGLIWLGYGGYLVWGIWGIYTTTNKKAATYCDQTVMTFSNMIILSSTALLILSAFCNCMATLRK</sequence>
<dbReference type="InterPro" id="IPR040350">
    <property type="entry name" value="TMEM272"/>
</dbReference>
<dbReference type="AlphaFoldDB" id="A0AAF3FQN3"/>